<accession>A0ABQ1SVV4</accession>
<dbReference type="Proteomes" id="UP000622648">
    <property type="component" value="Unassembled WGS sequence"/>
</dbReference>
<reference evidence="2" key="1">
    <citation type="journal article" date="2019" name="Int. J. Syst. Evol. Microbiol.">
        <title>The Global Catalogue of Microorganisms (GCM) 10K type strain sequencing project: providing services to taxonomists for standard genome sequencing and annotation.</title>
        <authorList>
            <consortium name="The Broad Institute Genomics Platform"/>
            <consortium name="The Broad Institute Genome Sequencing Center for Infectious Disease"/>
            <person name="Wu L."/>
            <person name="Ma J."/>
        </authorList>
    </citation>
    <scope>NUCLEOTIDE SEQUENCE [LARGE SCALE GENOMIC DNA]</scope>
    <source>
        <strain evidence="2">CGMCC 1.15644</strain>
    </source>
</reference>
<sequence length="54" mass="6387">MMSVYFQYPTIAEYPNSIEIVTSEVKDQKKIKDEDTLSQEQMKELNDFLMLKPV</sequence>
<protein>
    <submittedName>
        <fullName evidence="1">Uncharacterized protein</fullName>
    </submittedName>
</protein>
<gene>
    <name evidence="1" type="ORF">GCM10011413_34310</name>
</gene>
<organism evidence="1 2">
    <name type="scientific">Pedobacter psychrotolerans</name>
    <dbReference type="NCBI Taxonomy" id="1843235"/>
    <lineage>
        <taxon>Bacteria</taxon>
        <taxon>Pseudomonadati</taxon>
        <taxon>Bacteroidota</taxon>
        <taxon>Sphingobacteriia</taxon>
        <taxon>Sphingobacteriales</taxon>
        <taxon>Sphingobacteriaceae</taxon>
        <taxon>Pedobacter</taxon>
    </lineage>
</organism>
<dbReference type="EMBL" id="BMJO01000006">
    <property type="protein sequence ID" value="GGE65000.1"/>
    <property type="molecule type" value="Genomic_DNA"/>
</dbReference>
<dbReference type="RefSeq" id="WP_165877947.1">
    <property type="nucleotide sequence ID" value="NZ_BMJO01000006.1"/>
</dbReference>
<comment type="caution">
    <text evidence="1">The sequence shown here is derived from an EMBL/GenBank/DDBJ whole genome shotgun (WGS) entry which is preliminary data.</text>
</comment>
<evidence type="ECO:0000313" key="1">
    <source>
        <dbReference type="EMBL" id="GGE65000.1"/>
    </source>
</evidence>
<evidence type="ECO:0000313" key="2">
    <source>
        <dbReference type="Proteomes" id="UP000622648"/>
    </source>
</evidence>
<proteinExistence type="predicted"/>
<keyword evidence="2" id="KW-1185">Reference proteome</keyword>
<name>A0ABQ1SVV4_9SPHI</name>